<feature type="region of interest" description="Disordered" evidence="1">
    <location>
        <begin position="26"/>
        <end position="72"/>
    </location>
</feature>
<feature type="compositionally biased region" description="Basic residues" evidence="1">
    <location>
        <begin position="133"/>
        <end position="145"/>
    </location>
</feature>
<proteinExistence type="predicted"/>
<evidence type="ECO:0000313" key="3">
    <source>
        <dbReference type="Proteomes" id="UP001295684"/>
    </source>
</evidence>
<comment type="caution">
    <text evidence="2">The sequence shown here is derived from an EMBL/GenBank/DDBJ whole genome shotgun (WGS) entry which is preliminary data.</text>
</comment>
<evidence type="ECO:0000256" key="1">
    <source>
        <dbReference type="SAM" id="MobiDB-lite"/>
    </source>
</evidence>
<gene>
    <name evidence="2" type="ORF">ECRASSUSDP1_LOCUS17134</name>
</gene>
<reference evidence="2" key="1">
    <citation type="submission" date="2023-07" db="EMBL/GenBank/DDBJ databases">
        <authorList>
            <consortium name="AG Swart"/>
            <person name="Singh M."/>
            <person name="Singh A."/>
            <person name="Seah K."/>
            <person name="Emmerich C."/>
        </authorList>
    </citation>
    <scope>NUCLEOTIDE SEQUENCE</scope>
    <source>
        <strain evidence="2">DP1</strain>
    </source>
</reference>
<sequence>MDRRNISASISAQNLMSSRISHPFREDANFRDSRNSSEFRNLKHKSQRKTKYQSYSPSEPIVLYSRSQDEDSLQDMISRDQRNSDKYLTSRKSKFKKQNYIDESDPSSDSVSNVSSDSAIIIMAEESESEKERKRKKKQKPNRRAKSIETQFFMNSPGYVPQRNFMPSMIPQMAGNMPGSSMGTPMPGQMPFMPTPFPYSNQGGFTPYNGFPAQNPYQLGTPDPYSINAMNLVDSFNRSAAFHSLASSSNTKKYAYP</sequence>
<feature type="compositionally biased region" description="Basic residues" evidence="1">
    <location>
        <begin position="42"/>
        <end position="51"/>
    </location>
</feature>
<name>A0AAD2D0C6_EUPCR</name>
<dbReference type="AlphaFoldDB" id="A0AAD2D0C6"/>
<accession>A0AAD2D0C6</accession>
<dbReference type="Proteomes" id="UP001295684">
    <property type="component" value="Unassembled WGS sequence"/>
</dbReference>
<protein>
    <submittedName>
        <fullName evidence="2">Uncharacterized protein</fullName>
    </submittedName>
</protein>
<evidence type="ECO:0000313" key="2">
    <source>
        <dbReference type="EMBL" id="CAI2375770.1"/>
    </source>
</evidence>
<feature type="compositionally biased region" description="Basic and acidic residues" evidence="1">
    <location>
        <begin position="26"/>
        <end position="41"/>
    </location>
</feature>
<organism evidence="2 3">
    <name type="scientific">Euplotes crassus</name>
    <dbReference type="NCBI Taxonomy" id="5936"/>
    <lineage>
        <taxon>Eukaryota</taxon>
        <taxon>Sar</taxon>
        <taxon>Alveolata</taxon>
        <taxon>Ciliophora</taxon>
        <taxon>Intramacronucleata</taxon>
        <taxon>Spirotrichea</taxon>
        <taxon>Hypotrichia</taxon>
        <taxon>Euplotida</taxon>
        <taxon>Euplotidae</taxon>
        <taxon>Moneuplotes</taxon>
    </lineage>
</organism>
<keyword evidence="3" id="KW-1185">Reference proteome</keyword>
<feature type="region of interest" description="Disordered" evidence="1">
    <location>
        <begin position="123"/>
        <end position="146"/>
    </location>
</feature>
<dbReference type="EMBL" id="CAMPGE010017275">
    <property type="protein sequence ID" value="CAI2375770.1"/>
    <property type="molecule type" value="Genomic_DNA"/>
</dbReference>